<dbReference type="AlphaFoldDB" id="A0AAJ0F5T9"/>
<dbReference type="Proteomes" id="UP001239445">
    <property type="component" value="Unassembled WGS sequence"/>
</dbReference>
<sequence length="222" mass="24633">MRMLLNLEGITPTRQQDGPLLSSKSDPTESYRVLTRSSEIWAVTMALGASSHGFACFSRRGWWFSQPAPARSLAGPRFAPLPPPPGTQGGCGLQMLPIMCLSTRRQAQTRPPSEKRSSCSPGPKRDRHATERTGGEDDRRAVIDTGRQPESLGRTSAQSTARSASALEMAEEIPQRYVYTQQQQQQQQSNASQQRQQQQQHDAPEEWGFDDQSCKKLGVGHR</sequence>
<gene>
    <name evidence="2" type="ORF">QBC47DRAFT_74212</name>
</gene>
<feature type="region of interest" description="Disordered" evidence="1">
    <location>
        <begin position="104"/>
        <end position="222"/>
    </location>
</feature>
<organism evidence="2 3">
    <name type="scientific">Echria macrotheca</name>
    <dbReference type="NCBI Taxonomy" id="438768"/>
    <lineage>
        <taxon>Eukaryota</taxon>
        <taxon>Fungi</taxon>
        <taxon>Dikarya</taxon>
        <taxon>Ascomycota</taxon>
        <taxon>Pezizomycotina</taxon>
        <taxon>Sordariomycetes</taxon>
        <taxon>Sordariomycetidae</taxon>
        <taxon>Sordariales</taxon>
        <taxon>Schizotheciaceae</taxon>
        <taxon>Echria</taxon>
    </lineage>
</organism>
<dbReference type="EMBL" id="MU839841">
    <property type="protein sequence ID" value="KAK1751693.1"/>
    <property type="molecule type" value="Genomic_DNA"/>
</dbReference>
<feature type="compositionally biased region" description="Low complexity" evidence="1">
    <location>
        <begin position="154"/>
        <end position="166"/>
    </location>
</feature>
<evidence type="ECO:0000313" key="2">
    <source>
        <dbReference type="EMBL" id="KAK1751693.1"/>
    </source>
</evidence>
<name>A0AAJ0F5T9_9PEZI</name>
<proteinExistence type="predicted"/>
<evidence type="ECO:0000313" key="3">
    <source>
        <dbReference type="Proteomes" id="UP001239445"/>
    </source>
</evidence>
<keyword evidence="3" id="KW-1185">Reference proteome</keyword>
<protein>
    <submittedName>
        <fullName evidence="2">Uncharacterized protein</fullName>
    </submittedName>
</protein>
<accession>A0AAJ0F5T9</accession>
<reference evidence="2" key="1">
    <citation type="submission" date="2023-06" db="EMBL/GenBank/DDBJ databases">
        <title>Genome-scale phylogeny and comparative genomics of the fungal order Sordariales.</title>
        <authorList>
            <consortium name="Lawrence Berkeley National Laboratory"/>
            <person name="Hensen N."/>
            <person name="Bonometti L."/>
            <person name="Westerberg I."/>
            <person name="Brannstrom I.O."/>
            <person name="Guillou S."/>
            <person name="Cros-Aarteil S."/>
            <person name="Calhoun S."/>
            <person name="Haridas S."/>
            <person name="Kuo A."/>
            <person name="Mondo S."/>
            <person name="Pangilinan J."/>
            <person name="Riley R."/>
            <person name="Labutti K."/>
            <person name="Andreopoulos B."/>
            <person name="Lipzen A."/>
            <person name="Chen C."/>
            <person name="Yanf M."/>
            <person name="Daum C."/>
            <person name="Ng V."/>
            <person name="Clum A."/>
            <person name="Steindorff A."/>
            <person name="Ohm R."/>
            <person name="Martin F."/>
            <person name="Silar P."/>
            <person name="Natvig D."/>
            <person name="Lalanne C."/>
            <person name="Gautier V."/>
            <person name="Ament-Velasquez S.L."/>
            <person name="Kruys A."/>
            <person name="Hutchinson M.I."/>
            <person name="Powell A.J."/>
            <person name="Barry K."/>
            <person name="Miller A.N."/>
            <person name="Grigoriev I.V."/>
            <person name="Debuchy R."/>
            <person name="Gladieux P."/>
            <person name="Thoren M.H."/>
            <person name="Johannesson H."/>
        </authorList>
    </citation>
    <scope>NUCLEOTIDE SEQUENCE</scope>
    <source>
        <strain evidence="2">PSN4</strain>
    </source>
</reference>
<feature type="compositionally biased region" description="Low complexity" evidence="1">
    <location>
        <begin position="181"/>
        <end position="200"/>
    </location>
</feature>
<feature type="compositionally biased region" description="Basic and acidic residues" evidence="1">
    <location>
        <begin position="128"/>
        <end position="142"/>
    </location>
</feature>
<comment type="caution">
    <text evidence="2">The sequence shown here is derived from an EMBL/GenBank/DDBJ whole genome shotgun (WGS) entry which is preliminary data.</text>
</comment>
<evidence type="ECO:0000256" key="1">
    <source>
        <dbReference type="SAM" id="MobiDB-lite"/>
    </source>
</evidence>